<dbReference type="InterPro" id="IPR010414">
    <property type="entry name" value="FRG1"/>
</dbReference>
<evidence type="ECO:0000259" key="4">
    <source>
        <dbReference type="PROSITE" id="PS51762"/>
    </source>
</evidence>
<accession>A0A162YFH9</accession>
<comment type="similarity">
    <text evidence="1">Belongs to the glycosyl hydrolase 16 family.</text>
</comment>
<dbReference type="GO" id="GO:0005975">
    <property type="term" value="P:carbohydrate metabolic process"/>
    <property type="evidence" value="ECO:0007669"/>
    <property type="project" value="InterPro"/>
</dbReference>
<organism evidence="5 6">
    <name type="scientific">Aquimarina aggregata</name>
    <dbReference type="NCBI Taxonomy" id="1642818"/>
    <lineage>
        <taxon>Bacteria</taxon>
        <taxon>Pseudomonadati</taxon>
        <taxon>Bacteroidota</taxon>
        <taxon>Flavobacteriia</taxon>
        <taxon>Flavobacteriales</taxon>
        <taxon>Flavobacteriaceae</taxon>
        <taxon>Aquimarina</taxon>
    </lineage>
</organism>
<reference evidence="5 6" key="1">
    <citation type="submission" date="2016-01" db="EMBL/GenBank/DDBJ databases">
        <title>The draft genome sequence of Aquimarina sp. RZW4-3-2.</title>
        <authorList>
            <person name="Wang Y."/>
        </authorList>
    </citation>
    <scope>NUCLEOTIDE SEQUENCE [LARGE SCALE GENOMIC DNA]</scope>
    <source>
        <strain evidence="5 6">RZW4-3-2</strain>
    </source>
</reference>
<feature type="domain" description="GH16" evidence="4">
    <location>
        <begin position="19"/>
        <end position="279"/>
    </location>
</feature>
<dbReference type="NCBIfam" id="TIGR04183">
    <property type="entry name" value="Por_Secre_tail"/>
    <property type="match status" value="1"/>
</dbReference>
<proteinExistence type="inferred from homology"/>
<dbReference type="InterPro" id="IPR026444">
    <property type="entry name" value="Secre_tail"/>
</dbReference>
<dbReference type="InterPro" id="IPR013320">
    <property type="entry name" value="ConA-like_dom_sf"/>
</dbReference>
<keyword evidence="2 3" id="KW-0732">Signal</keyword>
<evidence type="ECO:0000313" key="5">
    <source>
        <dbReference type="EMBL" id="KZS39101.1"/>
    </source>
</evidence>
<sequence length="519" mass="57443">MKNLKHTILLVLCIVGFQLTIAQPTPPNGKKWEKVDVLSDEFNGNSLNTSKWLINDPQWEGRRPARFETSSVSVSGGNLKISASKKSNPFNGWTHSGGLVRAKTRSLYGYYETRMKANKTFMSSTFWLINKRNEFTGCDFRTTELDITETVGVNSNGANWVNNTIRNMNSNTHSRGTSCNSTPVGIKGAKAALGGQSWQAYHTYGVWWKSKTEVLFYLDGKFVNKVTPAADFNLPMYLRMVVETYDWNPPKAGADGMNDSAANRTTLYDWVRSYKLVDCNSNCGGNPDPGSSGTVTMKGQSINKFISSENGNRSMRAVSNSAGGQEKFIVKSEGNGTVSFKGNNGKYVSSEDGKKAMNCNRNVVGAWEKFTLVPQGGNVYAIRGNNGKYVSHENGSNNGINCNRNAIGSWEKFVINGLNKSKEFTTDNAPLERKVTTYPNPIKANGALNMSFKLQEETKIAVTLYNIAGQQVLKSNLGTFKAGSHDLKLFDRSKSFSNGIYILKVKMNDIETLERLNFR</sequence>
<dbReference type="Gene3D" id="2.60.120.200">
    <property type="match status" value="1"/>
</dbReference>
<evidence type="ECO:0000256" key="2">
    <source>
        <dbReference type="ARBA" id="ARBA00022729"/>
    </source>
</evidence>
<dbReference type="SUPFAM" id="SSF50405">
    <property type="entry name" value="Actin-crosslinking proteins"/>
    <property type="match status" value="1"/>
</dbReference>
<dbReference type="SUPFAM" id="SSF49899">
    <property type="entry name" value="Concanavalin A-like lectins/glucanases"/>
    <property type="match status" value="1"/>
</dbReference>
<dbReference type="Pfam" id="PF18962">
    <property type="entry name" value="Por_Secre_tail"/>
    <property type="match status" value="1"/>
</dbReference>
<comment type="caution">
    <text evidence="5">The sequence shown here is derived from an EMBL/GenBank/DDBJ whole genome shotgun (WGS) entry which is preliminary data.</text>
</comment>
<dbReference type="STRING" id="1642818.AWE51_11115"/>
<keyword evidence="6" id="KW-1185">Reference proteome</keyword>
<name>A0A162YFH9_9FLAO</name>
<feature type="chain" id="PRO_5007841212" description="GH16 domain-containing protein" evidence="3">
    <location>
        <begin position="23"/>
        <end position="519"/>
    </location>
</feature>
<dbReference type="PROSITE" id="PS51762">
    <property type="entry name" value="GH16_2"/>
    <property type="match status" value="1"/>
</dbReference>
<feature type="signal peptide" evidence="3">
    <location>
        <begin position="1"/>
        <end position="22"/>
    </location>
</feature>
<dbReference type="Pfam" id="PF00722">
    <property type="entry name" value="Glyco_hydro_16"/>
    <property type="match status" value="1"/>
</dbReference>
<dbReference type="AlphaFoldDB" id="A0A162YFH9"/>
<dbReference type="InterPro" id="IPR008999">
    <property type="entry name" value="Actin-crosslinking"/>
</dbReference>
<protein>
    <recommendedName>
        <fullName evidence="4">GH16 domain-containing protein</fullName>
    </recommendedName>
</protein>
<dbReference type="Proteomes" id="UP000076715">
    <property type="component" value="Unassembled WGS sequence"/>
</dbReference>
<dbReference type="CDD" id="cd23342">
    <property type="entry name" value="beta-trefoil_FSCN_ZgPorA-like"/>
    <property type="match status" value="1"/>
</dbReference>
<gene>
    <name evidence="5" type="ORF">AWE51_11115</name>
</gene>
<dbReference type="EMBL" id="LQRT01000035">
    <property type="protein sequence ID" value="KZS39101.1"/>
    <property type="molecule type" value="Genomic_DNA"/>
</dbReference>
<evidence type="ECO:0000256" key="1">
    <source>
        <dbReference type="ARBA" id="ARBA00006865"/>
    </source>
</evidence>
<dbReference type="RefSeq" id="WP_066316835.1">
    <property type="nucleotide sequence ID" value="NZ_LQRT01000035.1"/>
</dbReference>
<evidence type="ECO:0000313" key="6">
    <source>
        <dbReference type="Proteomes" id="UP000076715"/>
    </source>
</evidence>
<dbReference type="Pfam" id="PF06229">
    <property type="entry name" value="FRG1"/>
    <property type="match status" value="1"/>
</dbReference>
<dbReference type="InterPro" id="IPR000757">
    <property type="entry name" value="Beta-glucanase-like"/>
</dbReference>
<dbReference type="GO" id="GO:0004553">
    <property type="term" value="F:hydrolase activity, hydrolyzing O-glycosyl compounds"/>
    <property type="evidence" value="ECO:0007669"/>
    <property type="project" value="InterPro"/>
</dbReference>
<dbReference type="Gene3D" id="2.80.10.50">
    <property type="match status" value="1"/>
</dbReference>
<evidence type="ECO:0000256" key="3">
    <source>
        <dbReference type="SAM" id="SignalP"/>
    </source>
</evidence>